<feature type="domain" description="YitH/HolE acetyltransferase (GNAT)" evidence="1">
    <location>
        <begin position="21"/>
        <end position="98"/>
    </location>
</feature>
<gene>
    <name evidence="2" type="ORF">ACFOVS_13435</name>
</gene>
<proteinExistence type="predicted"/>
<evidence type="ECO:0000313" key="3">
    <source>
        <dbReference type="Proteomes" id="UP001595697"/>
    </source>
</evidence>
<accession>A0ABV8E9D1</accession>
<organism evidence="2 3">
    <name type="scientific">Rhizobium lemnae</name>
    <dbReference type="NCBI Taxonomy" id="1214924"/>
    <lineage>
        <taxon>Bacteria</taxon>
        <taxon>Pseudomonadati</taxon>
        <taxon>Pseudomonadota</taxon>
        <taxon>Alphaproteobacteria</taxon>
        <taxon>Hyphomicrobiales</taxon>
        <taxon>Rhizobiaceae</taxon>
        <taxon>Rhizobium/Agrobacterium group</taxon>
        <taxon>Rhizobium</taxon>
    </lineage>
</organism>
<dbReference type="EMBL" id="JBHSBD010000054">
    <property type="protein sequence ID" value="MFC3969117.1"/>
    <property type="molecule type" value="Genomic_DNA"/>
</dbReference>
<sequence>ESQKPNQWNPAAIPSSADRLYGVLRSCHRGFKIGPLFAETDEGAFELLSALSQLSGRETIHIDIPEAQEFFGQSLERLGFTQGFTTARMYRGVPPRLEERLAFGVTTLELG</sequence>
<dbReference type="Gene3D" id="3.40.630.90">
    <property type="match status" value="1"/>
</dbReference>
<name>A0ABV8E9D1_9HYPH</name>
<evidence type="ECO:0000313" key="2">
    <source>
        <dbReference type="EMBL" id="MFC3969117.1"/>
    </source>
</evidence>
<feature type="non-terminal residue" evidence="2">
    <location>
        <position position="1"/>
    </location>
</feature>
<keyword evidence="3" id="KW-1185">Reference proteome</keyword>
<protein>
    <submittedName>
        <fullName evidence="2">GNAT family N-acetyltransferase</fullName>
    </submittedName>
</protein>
<dbReference type="Pfam" id="PF18014">
    <property type="entry name" value="Acetyltransf_18"/>
    <property type="match status" value="1"/>
</dbReference>
<dbReference type="InterPro" id="IPR041496">
    <property type="entry name" value="YitH/HolE_GNAT"/>
</dbReference>
<comment type="caution">
    <text evidence="2">The sequence shown here is derived from an EMBL/GenBank/DDBJ whole genome shotgun (WGS) entry which is preliminary data.</text>
</comment>
<reference evidence="3" key="1">
    <citation type="journal article" date="2019" name="Int. J. Syst. Evol. Microbiol.">
        <title>The Global Catalogue of Microorganisms (GCM) 10K type strain sequencing project: providing services to taxonomists for standard genome sequencing and annotation.</title>
        <authorList>
            <consortium name="The Broad Institute Genomics Platform"/>
            <consortium name="The Broad Institute Genome Sequencing Center for Infectious Disease"/>
            <person name="Wu L."/>
            <person name="Ma J."/>
        </authorList>
    </citation>
    <scope>NUCLEOTIDE SEQUENCE [LARGE SCALE GENOMIC DNA]</scope>
    <source>
        <strain evidence="3">TBRC 5781</strain>
    </source>
</reference>
<dbReference type="Proteomes" id="UP001595697">
    <property type="component" value="Unassembled WGS sequence"/>
</dbReference>
<evidence type="ECO:0000259" key="1">
    <source>
        <dbReference type="Pfam" id="PF18014"/>
    </source>
</evidence>